<evidence type="ECO:0000313" key="1">
    <source>
        <dbReference type="EMBL" id="CAJ0863964.1"/>
    </source>
</evidence>
<dbReference type="EMBL" id="OY288114">
    <property type="protein sequence ID" value="CAJ0863964.1"/>
    <property type="molecule type" value="Genomic_DNA"/>
</dbReference>
<name>A0AA48M0G4_9ZZZZ</name>
<sequence length="271" mass="27802">MIPIPPLYGEVGGRRPPGGVQAAMTVAGLGPHPTPLRGATLPVKGRDELTSRLWATKSPMIPIPPPCGEVGGRRPPGGVRAAMTVMGLGPHPTPLRGATLPVKGRDELTSRLWATKSPMIPIPPPCGEVGGRRPPGGVRAAMTVMGLGPHPTPLHGATLPVKGRDELTSRLWATKSPMIPIPPLYGELGGRRPPGGVQAAMTVAGLGPHPTPLRGATLPVKGRDELTSEVLYVIRNSFAASSSAASSGFFATTGFKPIARSGAATSSDNAA</sequence>
<accession>A0AA48M0G4</accession>
<dbReference type="AlphaFoldDB" id="A0AA48M0G4"/>
<reference evidence="1" key="1">
    <citation type="submission" date="2023-07" db="EMBL/GenBank/DDBJ databases">
        <authorList>
            <person name="Pelsma A.J. K."/>
        </authorList>
    </citation>
    <scope>NUCLEOTIDE SEQUENCE</scope>
</reference>
<organism evidence="1">
    <name type="scientific">freshwater sediment metagenome</name>
    <dbReference type="NCBI Taxonomy" id="556182"/>
    <lineage>
        <taxon>unclassified sequences</taxon>
        <taxon>metagenomes</taxon>
        <taxon>ecological metagenomes</taxon>
    </lineage>
</organism>
<protein>
    <submittedName>
        <fullName evidence="1">Uncharacterized protein</fullName>
    </submittedName>
</protein>
<gene>
    <name evidence="1" type="ORF">AMST5_01629</name>
</gene>
<proteinExistence type="predicted"/>